<dbReference type="AlphaFoldDB" id="A0A382T8Y4"/>
<dbReference type="EMBL" id="UINC01134321">
    <property type="protein sequence ID" value="SVD17791.1"/>
    <property type="molecule type" value="Genomic_DNA"/>
</dbReference>
<sequence length="35" mass="3933">MPVVILCLLSTIVLVEAQPVVAQQHQAPGEWRWYG</sequence>
<accession>A0A382T8Y4</accession>
<proteinExistence type="predicted"/>
<protein>
    <submittedName>
        <fullName evidence="1">Uncharacterized protein</fullName>
    </submittedName>
</protein>
<organism evidence="1">
    <name type="scientific">marine metagenome</name>
    <dbReference type="NCBI Taxonomy" id="408172"/>
    <lineage>
        <taxon>unclassified sequences</taxon>
        <taxon>metagenomes</taxon>
        <taxon>ecological metagenomes</taxon>
    </lineage>
</organism>
<gene>
    <name evidence="1" type="ORF">METZ01_LOCUS370645</name>
</gene>
<evidence type="ECO:0000313" key="1">
    <source>
        <dbReference type="EMBL" id="SVD17791.1"/>
    </source>
</evidence>
<name>A0A382T8Y4_9ZZZZ</name>
<reference evidence="1" key="1">
    <citation type="submission" date="2018-05" db="EMBL/GenBank/DDBJ databases">
        <authorList>
            <person name="Lanie J.A."/>
            <person name="Ng W.-L."/>
            <person name="Kazmierczak K.M."/>
            <person name="Andrzejewski T.M."/>
            <person name="Davidsen T.M."/>
            <person name="Wayne K.J."/>
            <person name="Tettelin H."/>
            <person name="Glass J.I."/>
            <person name="Rusch D."/>
            <person name="Podicherti R."/>
            <person name="Tsui H.-C.T."/>
            <person name="Winkler M.E."/>
        </authorList>
    </citation>
    <scope>NUCLEOTIDE SEQUENCE</scope>
</reference>
<feature type="non-terminal residue" evidence="1">
    <location>
        <position position="35"/>
    </location>
</feature>